<dbReference type="OrthoDB" id="658698at2"/>
<reference evidence="4 5" key="1">
    <citation type="submission" date="2018-05" db="EMBL/GenBank/DDBJ databases">
        <title>Freshwater and sediment microbial communities from various areas in North America, analyzing microbe dynamics in response to fracking.</title>
        <authorList>
            <person name="Lamendella R."/>
        </authorList>
    </citation>
    <scope>NUCLEOTIDE SEQUENCE [LARGE SCALE GENOMIC DNA]</scope>
    <source>
        <strain evidence="4 5">125B1</strain>
    </source>
</reference>
<evidence type="ECO:0000256" key="2">
    <source>
        <dbReference type="ARBA" id="ARBA00023002"/>
    </source>
</evidence>
<evidence type="ECO:0000313" key="5">
    <source>
        <dbReference type="Proteomes" id="UP000246964"/>
    </source>
</evidence>
<organism evidence="4 5">
    <name type="scientific">Pseudidiomarina maritima</name>
    <dbReference type="NCBI Taxonomy" id="519453"/>
    <lineage>
        <taxon>Bacteria</taxon>
        <taxon>Pseudomonadati</taxon>
        <taxon>Pseudomonadota</taxon>
        <taxon>Gammaproteobacteria</taxon>
        <taxon>Alteromonadales</taxon>
        <taxon>Idiomarinaceae</taxon>
        <taxon>Pseudidiomarina</taxon>
    </lineage>
</organism>
<proteinExistence type="inferred from homology"/>
<dbReference type="InterPro" id="IPR036291">
    <property type="entry name" value="NAD(P)-bd_dom_sf"/>
</dbReference>
<dbReference type="Gene3D" id="3.40.50.720">
    <property type="entry name" value="NAD(P)-binding Rossmann-like Domain"/>
    <property type="match status" value="1"/>
</dbReference>
<dbReference type="Pfam" id="PF00106">
    <property type="entry name" value="adh_short"/>
    <property type="match status" value="1"/>
</dbReference>
<dbReference type="EMBL" id="QGTT01000004">
    <property type="protein sequence ID" value="PWW14219.1"/>
    <property type="molecule type" value="Genomic_DNA"/>
</dbReference>
<dbReference type="PROSITE" id="PS00061">
    <property type="entry name" value="ADH_SHORT"/>
    <property type="match status" value="1"/>
</dbReference>
<comment type="caution">
    <text evidence="4">The sequence shown here is derived from an EMBL/GenBank/DDBJ whole genome shotgun (WGS) entry which is preliminary data.</text>
</comment>
<dbReference type="InterPro" id="IPR002347">
    <property type="entry name" value="SDR_fam"/>
</dbReference>
<dbReference type="RefSeq" id="WP_110075589.1">
    <property type="nucleotide sequence ID" value="NZ_QGTT01000004.1"/>
</dbReference>
<dbReference type="AlphaFoldDB" id="A0A317QEL1"/>
<evidence type="ECO:0000256" key="1">
    <source>
        <dbReference type="ARBA" id="ARBA00006484"/>
    </source>
</evidence>
<comment type="similarity">
    <text evidence="1 3">Belongs to the short-chain dehydrogenases/reductases (SDR) family.</text>
</comment>
<dbReference type="GO" id="GO:0016491">
    <property type="term" value="F:oxidoreductase activity"/>
    <property type="evidence" value="ECO:0007669"/>
    <property type="project" value="UniProtKB-KW"/>
</dbReference>
<dbReference type="NCBIfam" id="NF006123">
    <property type="entry name" value="PRK08267.1"/>
    <property type="match status" value="1"/>
</dbReference>
<dbReference type="SUPFAM" id="SSF51735">
    <property type="entry name" value="NAD(P)-binding Rossmann-fold domains"/>
    <property type="match status" value="1"/>
</dbReference>
<keyword evidence="2" id="KW-0560">Oxidoreductase</keyword>
<protein>
    <submittedName>
        <fullName evidence="4">NADP-dependent 3-hydroxy acid dehydrogenase YdfG</fullName>
    </submittedName>
</protein>
<keyword evidence="5" id="KW-1185">Reference proteome</keyword>
<evidence type="ECO:0000256" key="3">
    <source>
        <dbReference type="RuleBase" id="RU000363"/>
    </source>
</evidence>
<gene>
    <name evidence="4" type="ORF">DET45_104158</name>
</gene>
<name>A0A317QEL1_9GAMM</name>
<dbReference type="Proteomes" id="UP000246964">
    <property type="component" value="Unassembled WGS sequence"/>
</dbReference>
<dbReference type="PANTHER" id="PTHR43391:SF82">
    <property type="entry name" value="OXIDOREDUCTASE SADH-RELATED"/>
    <property type="match status" value="1"/>
</dbReference>
<dbReference type="PANTHER" id="PTHR43391">
    <property type="entry name" value="RETINOL DEHYDROGENASE-RELATED"/>
    <property type="match status" value="1"/>
</dbReference>
<accession>A0A317QEL1</accession>
<evidence type="ECO:0000313" key="4">
    <source>
        <dbReference type="EMBL" id="PWW14219.1"/>
    </source>
</evidence>
<dbReference type="PRINTS" id="PR00080">
    <property type="entry name" value="SDRFAMILY"/>
</dbReference>
<dbReference type="PRINTS" id="PR00081">
    <property type="entry name" value="GDHRDH"/>
</dbReference>
<dbReference type="InterPro" id="IPR020904">
    <property type="entry name" value="Sc_DH/Rdtase_CS"/>
</dbReference>
<sequence length="258" mass="27732">MHHPSIFITGAAAGIGKATALRFLIGGWQVGAFDIDAQGLESLANAAAAMGCSKLLITGQLDVTNNDSWRAALAAFTEHTGGNLTVLFNNAGILVSGPLAEQSLEAQQRLIQINVQGVLAGCYLARPYLAKGSRVINMSSASAIYGQPSLAVYSTSKFAVRGLTEALSIEWEHAGIQVMDVMPLFVQTNLVTNMNASSIRRLGVRLTPADIALTVWRMAHYRGNRVHWPVGLQTKLMMFASKLTPAWLLRLSNKWIAG</sequence>